<name>A0AA40E8N3_9PEZI</name>
<organism evidence="2 3">
    <name type="scientific">Apiosordaria backusii</name>
    <dbReference type="NCBI Taxonomy" id="314023"/>
    <lineage>
        <taxon>Eukaryota</taxon>
        <taxon>Fungi</taxon>
        <taxon>Dikarya</taxon>
        <taxon>Ascomycota</taxon>
        <taxon>Pezizomycotina</taxon>
        <taxon>Sordariomycetes</taxon>
        <taxon>Sordariomycetidae</taxon>
        <taxon>Sordariales</taxon>
        <taxon>Lasiosphaeriaceae</taxon>
        <taxon>Apiosordaria</taxon>
    </lineage>
</organism>
<evidence type="ECO:0000313" key="2">
    <source>
        <dbReference type="EMBL" id="KAK0726483.1"/>
    </source>
</evidence>
<reference evidence="2" key="1">
    <citation type="submission" date="2023-06" db="EMBL/GenBank/DDBJ databases">
        <title>Genome-scale phylogeny and comparative genomics of the fungal order Sordariales.</title>
        <authorList>
            <consortium name="Lawrence Berkeley National Laboratory"/>
            <person name="Hensen N."/>
            <person name="Bonometti L."/>
            <person name="Westerberg I."/>
            <person name="Brannstrom I.O."/>
            <person name="Guillou S."/>
            <person name="Cros-Aarteil S."/>
            <person name="Calhoun S."/>
            <person name="Haridas S."/>
            <person name="Kuo A."/>
            <person name="Mondo S."/>
            <person name="Pangilinan J."/>
            <person name="Riley R."/>
            <person name="Labutti K."/>
            <person name="Andreopoulos B."/>
            <person name="Lipzen A."/>
            <person name="Chen C."/>
            <person name="Yanf M."/>
            <person name="Daum C."/>
            <person name="Ng V."/>
            <person name="Clum A."/>
            <person name="Steindorff A."/>
            <person name="Ohm R."/>
            <person name="Martin F."/>
            <person name="Silar P."/>
            <person name="Natvig D."/>
            <person name="Lalanne C."/>
            <person name="Gautier V."/>
            <person name="Ament-Velasquez S.L."/>
            <person name="Kruys A."/>
            <person name="Hutchinson M.I."/>
            <person name="Powell A.J."/>
            <person name="Barry K."/>
            <person name="Miller A.N."/>
            <person name="Grigoriev I.V."/>
            <person name="Debuchy R."/>
            <person name="Gladieux P."/>
            <person name="Thoren M.H."/>
            <person name="Johannesson H."/>
        </authorList>
    </citation>
    <scope>NUCLEOTIDE SEQUENCE</scope>
    <source>
        <strain evidence="2">CBS 540.89</strain>
    </source>
</reference>
<evidence type="ECO:0000256" key="1">
    <source>
        <dbReference type="SAM" id="MobiDB-lite"/>
    </source>
</evidence>
<dbReference type="Proteomes" id="UP001172159">
    <property type="component" value="Unassembled WGS sequence"/>
</dbReference>
<comment type="caution">
    <text evidence="2">The sequence shown here is derived from an EMBL/GenBank/DDBJ whole genome shotgun (WGS) entry which is preliminary data.</text>
</comment>
<sequence length="239" mass="27779">MAPQLRRLLPNKGLSWPEGNKVLRKGRRDQSVVEALARVMPLTKENVRAFLLKMVKFALEMGKWLIDQHNEFGDPEMAAEIDPFRVFQEMHLQFTHEMGVDNEMNYTLFVALFQALMDAREAYRNWWHSVPRTTRRQDDELTDGLDDLYFNVQFLVHNELEVNLWVSHRFRLEEQEEEEAAALDGVADGLQAMEVDPAAPKRPDLEAVRKALEDMDLDETMEDAEAEAEVEMDGMDLEE</sequence>
<accession>A0AA40E8N3</accession>
<keyword evidence="3" id="KW-1185">Reference proteome</keyword>
<dbReference type="AlphaFoldDB" id="A0AA40E8N3"/>
<feature type="region of interest" description="Disordered" evidence="1">
    <location>
        <begin position="215"/>
        <end position="239"/>
    </location>
</feature>
<protein>
    <submittedName>
        <fullName evidence="2">Uncharacterized protein</fullName>
    </submittedName>
</protein>
<proteinExistence type="predicted"/>
<dbReference type="EMBL" id="JAUKTV010000010">
    <property type="protein sequence ID" value="KAK0726483.1"/>
    <property type="molecule type" value="Genomic_DNA"/>
</dbReference>
<gene>
    <name evidence="2" type="ORF">B0T21DRAFT_293668</name>
</gene>
<evidence type="ECO:0000313" key="3">
    <source>
        <dbReference type="Proteomes" id="UP001172159"/>
    </source>
</evidence>